<name>A0A7R8VJK6_TIMDO</name>
<dbReference type="EMBL" id="OA567040">
    <property type="protein sequence ID" value="CAD7199785.1"/>
    <property type="molecule type" value="Genomic_DNA"/>
</dbReference>
<organism evidence="1">
    <name type="scientific">Timema douglasi</name>
    <name type="common">Walking stick</name>
    <dbReference type="NCBI Taxonomy" id="61478"/>
    <lineage>
        <taxon>Eukaryota</taxon>
        <taxon>Metazoa</taxon>
        <taxon>Ecdysozoa</taxon>
        <taxon>Arthropoda</taxon>
        <taxon>Hexapoda</taxon>
        <taxon>Insecta</taxon>
        <taxon>Pterygota</taxon>
        <taxon>Neoptera</taxon>
        <taxon>Polyneoptera</taxon>
        <taxon>Phasmatodea</taxon>
        <taxon>Timematodea</taxon>
        <taxon>Timematoidea</taxon>
        <taxon>Timematidae</taxon>
        <taxon>Timema</taxon>
    </lineage>
</organism>
<reference evidence="1" key="1">
    <citation type="submission" date="2020-11" db="EMBL/GenBank/DDBJ databases">
        <authorList>
            <person name="Tran Van P."/>
        </authorList>
    </citation>
    <scope>NUCLEOTIDE SEQUENCE</scope>
</reference>
<dbReference type="AlphaFoldDB" id="A0A7R8VJK6"/>
<sequence>MACTERMHIVVTAPIINALWNSGGKIVFTTDDWFAVAENLLKYCASHLTCMREVNDCFIITILQLCQRLLCNLNVTYIVSMAGTIPDMLKQE</sequence>
<protein>
    <submittedName>
        <fullName evidence="1">Uncharacterized protein</fullName>
    </submittedName>
</protein>
<accession>A0A7R8VJK6</accession>
<gene>
    <name evidence="1" type="ORF">TDIB3V08_LOCUS6029</name>
</gene>
<evidence type="ECO:0000313" key="1">
    <source>
        <dbReference type="EMBL" id="CAD7199785.1"/>
    </source>
</evidence>
<proteinExistence type="predicted"/>